<dbReference type="Proteomes" id="UP000275078">
    <property type="component" value="Unassembled WGS sequence"/>
</dbReference>
<evidence type="ECO:0000313" key="3">
    <source>
        <dbReference type="Proteomes" id="UP000275078"/>
    </source>
</evidence>
<evidence type="ECO:0000313" key="2">
    <source>
        <dbReference type="EMBL" id="RPA79114.1"/>
    </source>
</evidence>
<evidence type="ECO:0000256" key="1">
    <source>
        <dbReference type="SAM" id="MobiDB-lite"/>
    </source>
</evidence>
<dbReference type="AlphaFoldDB" id="A0A3N4IBL1"/>
<proteinExistence type="predicted"/>
<dbReference type="EMBL" id="ML119703">
    <property type="protein sequence ID" value="RPA79114.1"/>
    <property type="molecule type" value="Genomic_DNA"/>
</dbReference>
<reference evidence="2 3" key="1">
    <citation type="journal article" date="2018" name="Nat. Ecol. Evol.">
        <title>Pezizomycetes genomes reveal the molecular basis of ectomycorrhizal truffle lifestyle.</title>
        <authorList>
            <person name="Murat C."/>
            <person name="Payen T."/>
            <person name="Noel B."/>
            <person name="Kuo A."/>
            <person name="Morin E."/>
            <person name="Chen J."/>
            <person name="Kohler A."/>
            <person name="Krizsan K."/>
            <person name="Balestrini R."/>
            <person name="Da Silva C."/>
            <person name="Montanini B."/>
            <person name="Hainaut M."/>
            <person name="Levati E."/>
            <person name="Barry K.W."/>
            <person name="Belfiori B."/>
            <person name="Cichocki N."/>
            <person name="Clum A."/>
            <person name="Dockter R.B."/>
            <person name="Fauchery L."/>
            <person name="Guy J."/>
            <person name="Iotti M."/>
            <person name="Le Tacon F."/>
            <person name="Lindquist E.A."/>
            <person name="Lipzen A."/>
            <person name="Malagnac F."/>
            <person name="Mello A."/>
            <person name="Molinier V."/>
            <person name="Miyauchi S."/>
            <person name="Poulain J."/>
            <person name="Riccioni C."/>
            <person name="Rubini A."/>
            <person name="Sitrit Y."/>
            <person name="Splivallo R."/>
            <person name="Traeger S."/>
            <person name="Wang M."/>
            <person name="Zifcakova L."/>
            <person name="Wipf D."/>
            <person name="Zambonelli A."/>
            <person name="Paolocci F."/>
            <person name="Nowrousian M."/>
            <person name="Ottonello S."/>
            <person name="Baldrian P."/>
            <person name="Spatafora J.W."/>
            <person name="Henrissat B."/>
            <person name="Nagy L.G."/>
            <person name="Aury J.M."/>
            <person name="Wincker P."/>
            <person name="Grigoriev I.V."/>
            <person name="Bonfante P."/>
            <person name="Martin F.M."/>
        </authorList>
    </citation>
    <scope>NUCLEOTIDE SEQUENCE [LARGE SCALE GENOMIC DNA]</scope>
    <source>
        <strain evidence="2 3">RN42</strain>
    </source>
</reference>
<feature type="region of interest" description="Disordered" evidence="1">
    <location>
        <begin position="1"/>
        <end position="25"/>
    </location>
</feature>
<protein>
    <submittedName>
        <fullName evidence="2">Uncharacterized protein</fullName>
    </submittedName>
</protein>
<accession>A0A3N4IBL1</accession>
<organism evidence="2 3">
    <name type="scientific">Ascobolus immersus RN42</name>
    <dbReference type="NCBI Taxonomy" id="1160509"/>
    <lineage>
        <taxon>Eukaryota</taxon>
        <taxon>Fungi</taxon>
        <taxon>Dikarya</taxon>
        <taxon>Ascomycota</taxon>
        <taxon>Pezizomycotina</taxon>
        <taxon>Pezizomycetes</taxon>
        <taxon>Pezizales</taxon>
        <taxon>Ascobolaceae</taxon>
        <taxon>Ascobolus</taxon>
    </lineage>
</organism>
<gene>
    <name evidence="2" type="ORF">BJ508DRAFT_348576</name>
</gene>
<name>A0A3N4IBL1_ASCIM</name>
<keyword evidence="3" id="KW-1185">Reference proteome</keyword>
<sequence length="163" mass="18824">MGMRMELEEQSTRKPHESVTEHEKISKQVSLRVPLSLAFRANRDRFTFRPSKTTRRICWYANSSSIVLSTLETNTLLFDLTTEDASNSSTNAGILPSQRPTLNFNGTTFHAKSEPQEGKHGRVEWGWIWRRQGGKAMYEKDLKREETWHGCSEITSRYGLDRS</sequence>